<dbReference type="AlphaFoldDB" id="A0A158A2B7"/>
<evidence type="ECO:0000256" key="1">
    <source>
        <dbReference type="ARBA" id="ARBA00022679"/>
    </source>
</evidence>
<name>A0A158A2B7_9BURK</name>
<comment type="caution">
    <text evidence="2">The sequence shown here is derived from an EMBL/GenBank/DDBJ whole genome shotgun (WGS) entry which is preliminary data.</text>
</comment>
<proteinExistence type="predicted"/>
<organism evidence="2 3">
    <name type="scientific">Caballeronia hypogeia</name>
    <dbReference type="NCBI Taxonomy" id="1777140"/>
    <lineage>
        <taxon>Bacteria</taxon>
        <taxon>Pseudomonadati</taxon>
        <taxon>Pseudomonadota</taxon>
        <taxon>Betaproteobacteria</taxon>
        <taxon>Burkholderiales</taxon>
        <taxon>Burkholderiaceae</taxon>
        <taxon>Caballeronia</taxon>
    </lineage>
</organism>
<sequence>MTHVHVHLFYGADPRSYRKGDDIGCLYGYHHAESSEFALSYSRDKAESRPMRLMRRALKTALGFDFIHTWRNRDALLSCDAVWTHTEQEYLSAALLLLLKGRTRNKPLLLAQSIWLLDKWPEYGALRRWAYRKLIARADILTTHSSVNAALVREYFGRDATQVFYGLNTRDFALREPRAWTPHAPLRVGAIGNDRDRDWTTLASAFRDDERYHVRIATRRCVSPSLRASNVEIAPAIGLNAARKLYDWADVIVVPLRANTHASGLTVLLESVALGKPVIVTDVGGLRDYFGTGHVSYVPAHDRAALKRAVDELRANPSLALARAQAALRHFIARDYTTREFALQHVRLTREALGRAQGVNQSASEPAVFASHELTQ</sequence>
<dbReference type="GO" id="GO:0009103">
    <property type="term" value="P:lipopolysaccharide biosynthetic process"/>
    <property type="evidence" value="ECO:0007669"/>
    <property type="project" value="TreeGrafter"/>
</dbReference>
<dbReference type="EMBL" id="FCOA02000004">
    <property type="protein sequence ID" value="SAK51962.1"/>
    <property type="molecule type" value="Genomic_DNA"/>
</dbReference>
<dbReference type="Pfam" id="PF13692">
    <property type="entry name" value="Glyco_trans_1_4"/>
    <property type="match status" value="1"/>
</dbReference>
<dbReference type="PANTHER" id="PTHR46401:SF2">
    <property type="entry name" value="GLYCOSYLTRANSFERASE WBBK-RELATED"/>
    <property type="match status" value="1"/>
</dbReference>
<protein>
    <submittedName>
        <fullName evidence="2">Glycosyltransferase group 1 protein</fullName>
    </submittedName>
</protein>
<dbReference type="SUPFAM" id="SSF53756">
    <property type="entry name" value="UDP-Glycosyltransferase/glycogen phosphorylase"/>
    <property type="match status" value="1"/>
</dbReference>
<keyword evidence="3" id="KW-1185">Reference proteome</keyword>
<keyword evidence="1" id="KW-0808">Transferase</keyword>
<evidence type="ECO:0000313" key="3">
    <source>
        <dbReference type="Proteomes" id="UP000054851"/>
    </source>
</evidence>
<gene>
    <name evidence="2" type="ORF">AWB79_01813</name>
</gene>
<accession>A0A158A2B7</accession>
<dbReference type="STRING" id="1777140.AWB79_01813"/>
<dbReference type="OrthoDB" id="7062828at2"/>
<dbReference type="GO" id="GO:0016757">
    <property type="term" value="F:glycosyltransferase activity"/>
    <property type="evidence" value="ECO:0007669"/>
    <property type="project" value="TreeGrafter"/>
</dbReference>
<reference evidence="2" key="1">
    <citation type="submission" date="2016-01" db="EMBL/GenBank/DDBJ databases">
        <authorList>
            <person name="Peeters C."/>
        </authorList>
    </citation>
    <scope>NUCLEOTIDE SEQUENCE</scope>
    <source>
        <strain evidence="2">LMG 29322</strain>
    </source>
</reference>
<evidence type="ECO:0000313" key="2">
    <source>
        <dbReference type="EMBL" id="SAK51962.1"/>
    </source>
</evidence>
<dbReference type="RefSeq" id="WP_061167071.1">
    <property type="nucleotide sequence ID" value="NZ_FCOA02000004.1"/>
</dbReference>
<dbReference type="Proteomes" id="UP000054851">
    <property type="component" value="Unassembled WGS sequence"/>
</dbReference>
<dbReference type="Gene3D" id="3.40.50.2000">
    <property type="entry name" value="Glycogen Phosphorylase B"/>
    <property type="match status" value="1"/>
</dbReference>
<dbReference type="PANTHER" id="PTHR46401">
    <property type="entry name" value="GLYCOSYLTRANSFERASE WBBK-RELATED"/>
    <property type="match status" value="1"/>
</dbReference>